<accession>A0ABV7QR38</accession>
<evidence type="ECO:0008006" key="4">
    <source>
        <dbReference type="Google" id="ProtNLM"/>
    </source>
</evidence>
<gene>
    <name evidence="2" type="ORF">ACFORO_28170</name>
</gene>
<protein>
    <recommendedName>
        <fullName evidence="4">Secreted protein</fullName>
    </recommendedName>
</protein>
<reference evidence="3" key="1">
    <citation type="journal article" date="2019" name="Int. J. Syst. Evol. Microbiol.">
        <title>The Global Catalogue of Microorganisms (GCM) 10K type strain sequencing project: providing services to taxonomists for standard genome sequencing and annotation.</title>
        <authorList>
            <consortium name="The Broad Institute Genomics Platform"/>
            <consortium name="The Broad Institute Genome Sequencing Center for Infectious Disease"/>
            <person name="Wu L."/>
            <person name="Ma J."/>
        </authorList>
    </citation>
    <scope>NUCLEOTIDE SEQUENCE [LARGE SCALE GENOMIC DNA]</scope>
    <source>
        <strain evidence="3">CGMCC 4.7682</strain>
    </source>
</reference>
<keyword evidence="3" id="KW-1185">Reference proteome</keyword>
<dbReference type="EMBL" id="JBHRWI010000033">
    <property type="protein sequence ID" value="MFC3514073.1"/>
    <property type="molecule type" value="Genomic_DNA"/>
</dbReference>
<evidence type="ECO:0000256" key="1">
    <source>
        <dbReference type="SAM" id="SignalP"/>
    </source>
</evidence>
<evidence type="ECO:0000313" key="3">
    <source>
        <dbReference type="Proteomes" id="UP001595764"/>
    </source>
</evidence>
<feature type="chain" id="PRO_5046830917" description="Secreted protein" evidence="1">
    <location>
        <begin position="26"/>
        <end position="93"/>
    </location>
</feature>
<name>A0ABV7QR38_9PSEU</name>
<dbReference type="Proteomes" id="UP001595764">
    <property type="component" value="Unassembled WGS sequence"/>
</dbReference>
<proteinExistence type="predicted"/>
<comment type="caution">
    <text evidence="2">The sequence shown here is derived from an EMBL/GenBank/DDBJ whole genome shotgun (WGS) entry which is preliminary data.</text>
</comment>
<evidence type="ECO:0000313" key="2">
    <source>
        <dbReference type="EMBL" id="MFC3514073.1"/>
    </source>
</evidence>
<organism evidence="2 3">
    <name type="scientific">Amycolatopsis halotolerans</name>
    <dbReference type="NCBI Taxonomy" id="330083"/>
    <lineage>
        <taxon>Bacteria</taxon>
        <taxon>Bacillati</taxon>
        <taxon>Actinomycetota</taxon>
        <taxon>Actinomycetes</taxon>
        <taxon>Pseudonocardiales</taxon>
        <taxon>Pseudonocardiaceae</taxon>
        <taxon>Amycolatopsis</taxon>
    </lineage>
</organism>
<keyword evidence="1" id="KW-0732">Signal</keyword>
<dbReference type="RefSeq" id="WP_377873758.1">
    <property type="nucleotide sequence ID" value="NZ_JBHMAY010000059.1"/>
</dbReference>
<feature type="signal peptide" evidence="1">
    <location>
        <begin position="1"/>
        <end position="25"/>
    </location>
</feature>
<sequence length="93" mass="9648">MRNTVLLCITAATAVLLLTASDATASAETPNAAPASPLGRYLYESHITSEQCTSDGISMVASGQSSAYDCDSSDAGANDGLWALWLFDASVRE</sequence>